<dbReference type="Pfam" id="PF12013">
    <property type="entry name" value="OrsD"/>
    <property type="match status" value="1"/>
</dbReference>
<proteinExistence type="predicted"/>
<reference evidence="1" key="1">
    <citation type="submission" date="2020-06" db="EMBL/GenBank/DDBJ databases">
        <title>Draft genome sequences of strains closely related to Aspergillus parafelis and Aspergillus hiratsukae.</title>
        <authorList>
            <person name="Dos Santos R.A.C."/>
            <person name="Rivero-Menendez O."/>
            <person name="Steenwyk J.L."/>
            <person name="Mead M.E."/>
            <person name="Goldman G.H."/>
            <person name="Alastruey-Izquierdo A."/>
            <person name="Rokas A."/>
        </authorList>
    </citation>
    <scope>NUCLEOTIDE SEQUENCE</scope>
    <source>
        <strain evidence="1">CNM-CM5793</strain>
    </source>
</reference>
<dbReference type="InterPro" id="IPR022698">
    <property type="entry name" value="OrsD"/>
</dbReference>
<dbReference type="OrthoDB" id="4367393at2759"/>
<gene>
    <name evidence="1" type="ORF">CNMCM5793_006210</name>
</gene>
<evidence type="ECO:0000313" key="1">
    <source>
        <dbReference type="EMBL" id="KAF7136741.1"/>
    </source>
</evidence>
<protein>
    <recommendedName>
        <fullName evidence="3">C2H2-type domain-containing protein</fullName>
    </recommendedName>
</protein>
<dbReference type="EMBL" id="JACBAD010001731">
    <property type="protein sequence ID" value="KAF7136741.1"/>
    <property type="molecule type" value="Genomic_DNA"/>
</dbReference>
<keyword evidence="2" id="KW-1185">Reference proteome</keyword>
<evidence type="ECO:0000313" key="2">
    <source>
        <dbReference type="Proteomes" id="UP000630445"/>
    </source>
</evidence>
<dbReference type="Proteomes" id="UP000630445">
    <property type="component" value="Unassembled WGS sequence"/>
</dbReference>
<name>A0A8H6PGL4_9EURO</name>
<accession>A0A8H6PGL4</accession>
<dbReference type="AlphaFoldDB" id="A0A8H6PGL4"/>
<comment type="caution">
    <text evidence="1">The sequence shown here is derived from an EMBL/GenBank/DDBJ whole genome shotgun (WGS) entry which is preliminary data.</text>
</comment>
<evidence type="ECO:0008006" key="3">
    <source>
        <dbReference type="Google" id="ProtNLM"/>
    </source>
</evidence>
<organism evidence="1 2">
    <name type="scientific">Aspergillus hiratsukae</name>
    <dbReference type="NCBI Taxonomy" id="1194566"/>
    <lineage>
        <taxon>Eukaryota</taxon>
        <taxon>Fungi</taxon>
        <taxon>Dikarya</taxon>
        <taxon>Ascomycota</taxon>
        <taxon>Pezizomycotina</taxon>
        <taxon>Eurotiomycetes</taxon>
        <taxon>Eurotiomycetidae</taxon>
        <taxon>Eurotiales</taxon>
        <taxon>Aspergillaceae</taxon>
        <taxon>Aspergillus</taxon>
        <taxon>Aspergillus subgen. Fumigati</taxon>
    </lineage>
</organism>
<sequence>MDRFIYLPEHRVLICKLCTYAVPPTYLRTHLKGHRNQIPGLNSAGAISALEKELRELPLIDPSQETVKFPSPDTMALPGLPVQEGLQCKQCRYITCSKAWMQQHLQSHRPARQARGRPRKTAERITGPQAEDQTLWGKVHCQRFFVSGPQSRFFQVAPLLEPAVDRINCIRAQVYEQIRQCEQAEERSSQVITTLRDYSEANPWLDKTRWRDYTQGYTFTELAALAYMPDPVQEPVLQLWTESLDAVVNQAIRSVSDHRVNAFDLARINSFIDDAY</sequence>